<sequence length="136" mass="15522">MVDYREVLRNALASGFGIVSVERYWSSTKVNEEREKTRSEEIISNERESNIAMEHDVASNSFRTQILDPVDNISAFFKDPSGVKVTKFIEKLQELSDDSGIISDESKKMLDEEDKVEYESQNSPSVSNDNDSEYIL</sequence>
<evidence type="ECO:0000313" key="2">
    <source>
        <dbReference type="EMBL" id="RHZ45876.1"/>
    </source>
</evidence>
<feature type="region of interest" description="Disordered" evidence="1">
    <location>
        <begin position="103"/>
        <end position="136"/>
    </location>
</feature>
<organism evidence="2 3">
    <name type="scientific">Diversispora epigaea</name>
    <dbReference type="NCBI Taxonomy" id="1348612"/>
    <lineage>
        <taxon>Eukaryota</taxon>
        <taxon>Fungi</taxon>
        <taxon>Fungi incertae sedis</taxon>
        <taxon>Mucoromycota</taxon>
        <taxon>Glomeromycotina</taxon>
        <taxon>Glomeromycetes</taxon>
        <taxon>Diversisporales</taxon>
        <taxon>Diversisporaceae</taxon>
        <taxon>Diversispora</taxon>
    </lineage>
</organism>
<dbReference type="OrthoDB" id="2359583at2759"/>
<feature type="compositionally biased region" description="Polar residues" evidence="1">
    <location>
        <begin position="119"/>
        <end position="129"/>
    </location>
</feature>
<evidence type="ECO:0000313" key="3">
    <source>
        <dbReference type="Proteomes" id="UP000266861"/>
    </source>
</evidence>
<dbReference type="EMBL" id="PQFF01000534">
    <property type="protein sequence ID" value="RHZ45876.1"/>
    <property type="molecule type" value="Genomic_DNA"/>
</dbReference>
<proteinExistence type="predicted"/>
<dbReference type="AlphaFoldDB" id="A0A397G918"/>
<keyword evidence="3" id="KW-1185">Reference proteome</keyword>
<dbReference type="Proteomes" id="UP000266861">
    <property type="component" value="Unassembled WGS sequence"/>
</dbReference>
<reference evidence="2 3" key="1">
    <citation type="submission" date="2018-08" db="EMBL/GenBank/DDBJ databases">
        <title>Genome and evolution of the arbuscular mycorrhizal fungus Diversispora epigaea (formerly Glomus versiforme) and its bacterial endosymbionts.</title>
        <authorList>
            <person name="Sun X."/>
            <person name="Fei Z."/>
            <person name="Harrison M."/>
        </authorList>
    </citation>
    <scope>NUCLEOTIDE SEQUENCE [LARGE SCALE GENOMIC DNA]</scope>
    <source>
        <strain evidence="2 3">IT104</strain>
    </source>
</reference>
<evidence type="ECO:0000256" key="1">
    <source>
        <dbReference type="SAM" id="MobiDB-lite"/>
    </source>
</evidence>
<protein>
    <submittedName>
        <fullName evidence="2">Uncharacterized protein</fullName>
    </submittedName>
</protein>
<gene>
    <name evidence="2" type="ORF">Glove_645g36</name>
</gene>
<accession>A0A397G918</accession>
<name>A0A397G918_9GLOM</name>
<comment type="caution">
    <text evidence="2">The sequence shown here is derived from an EMBL/GenBank/DDBJ whole genome shotgun (WGS) entry which is preliminary data.</text>
</comment>